<feature type="non-terminal residue" evidence="2">
    <location>
        <position position="1"/>
    </location>
</feature>
<evidence type="ECO:0000313" key="2">
    <source>
        <dbReference type="EMBL" id="CAK0893843.1"/>
    </source>
</evidence>
<accession>A0ABN9X555</accession>
<feature type="region of interest" description="Disordered" evidence="1">
    <location>
        <begin position="1"/>
        <end position="61"/>
    </location>
</feature>
<feature type="region of interest" description="Disordered" evidence="1">
    <location>
        <begin position="91"/>
        <end position="159"/>
    </location>
</feature>
<dbReference type="EMBL" id="CAUYUJ010019817">
    <property type="protein sequence ID" value="CAK0893843.1"/>
    <property type="molecule type" value="Genomic_DNA"/>
</dbReference>
<feature type="compositionally biased region" description="Low complexity" evidence="1">
    <location>
        <begin position="23"/>
        <end position="42"/>
    </location>
</feature>
<sequence>ASRSPSTRTGSRRRGTCRRRAGRTGARGSGAPAARRARGGATFLEPLDVDAGPRRPGPGRRRLYALHGHHCPFQCREALWLHQVRGDKRDLQQGCLRLGPRDRRPVPDRGRRELPRRAEPARPSPGAGGRPRGPARGVLLRGGGAAARRGAQRGRKGAA</sequence>
<organism evidence="2 3">
    <name type="scientific">Prorocentrum cordatum</name>
    <dbReference type="NCBI Taxonomy" id="2364126"/>
    <lineage>
        <taxon>Eukaryota</taxon>
        <taxon>Sar</taxon>
        <taxon>Alveolata</taxon>
        <taxon>Dinophyceae</taxon>
        <taxon>Prorocentrales</taxon>
        <taxon>Prorocentraceae</taxon>
        <taxon>Prorocentrum</taxon>
    </lineage>
</organism>
<evidence type="ECO:0000256" key="1">
    <source>
        <dbReference type="SAM" id="MobiDB-lite"/>
    </source>
</evidence>
<evidence type="ECO:0000313" key="3">
    <source>
        <dbReference type="Proteomes" id="UP001189429"/>
    </source>
</evidence>
<feature type="compositionally biased region" description="Basic residues" evidence="1">
    <location>
        <begin position="150"/>
        <end position="159"/>
    </location>
</feature>
<gene>
    <name evidence="2" type="ORF">PCOR1329_LOCUS73075</name>
</gene>
<feature type="compositionally biased region" description="Basic and acidic residues" evidence="1">
    <location>
        <begin position="99"/>
        <end position="120"/>
    </location>
</feature>
<proteinExistence type="predicted"/>
<comment type="caution">
    <text evidence="2">The sequence shown here is derived from an EMBL/GenBank/DDBJ whole genome shotgun (WGS) entry which is preliminary data.</text>
</comment>
<name>A0ABN9X555_9DINO</name>
<feature type="compositionally biased region" description="Basic residues" evidence="1">
    <location>
        <begin position="10"/>
        <end position="22"/>
    </location>
</feature>
<keyword evidence="3" id="KW-1185">Reference proteome</keyword>
<dbReference type="Proteomes" id="UP001189429">
    <property type="component" value="Unassembled WGS sequence"/>
</dbReference>
<reference evidence="2" key="1">
    <citation type="submission" date="2023-10" db="EMBL/GenBank/DDBJ databases">
        <authorList>
            <person name="Chen Y."/>
            <person name="Shah S."/>
            <person name="Dougan E. K."/>
            <person name="Thang M."/>
            <person name="Chan C."/>
        </authorList>
    </citation>
    <scope>NUCLEOTIDE SEQUENCE [LARGE SCALE GENOMIC DNA]</scope>
</reference>
<protein>
    <submittedName>
        <fullName evidence="2">Uncharacterized protein</fullName>
    </submittedName>
</protein>